<dbReference type="PANTHER" id="PTHR34039">
    <property type="entry name" value="UPF0102 PROTEIN YRAN"/>
    <property type="match status" value="1"/>
</dbReference>
<reference evidence="3 4" key="1">
    <citation type="submission" date="2019-03" db="EMBL/GenBank/DDBJ databases">
        <title>Genomic Encyclopedia of Type Strains, Phase IV (KMG-IV): sequencing the most valuable type-strain genomes for metagenomic binning, comparative biology and taxonomic classification.</title>
        <authorList>
            <person name="Goeker M."/>
        </authorList>
    </citation>
    <scope>NUCLEOTIDE SEQUENCE [LARGE SCALE GENOMIC DNA]</scope>
    <source>
        <strain evidence="3 4">DSM 24455</strain>
    </source>
</reference>
<sequence>MPYNKKIGSIGEDIARKYLIRNGYKILDKNYRTKFGEIDIIAKDGRYIVFIEVKSRKGSKFGYPREAVDSFKQNRLKNLATLYIANKNLWDSMIRFDVVEVLLGETDREKSVAIIKNAFD</sequence>
<evidence type="ECO:0000313" key="4">
    <source>
        <dbReference type="Proteomes" id="UP000295325"/>
    </source>
</evidence>
<dbReference type="GO" id="GO:0004519">
    <property type="term" value="F:endonuclease activity"/>
    <property type="evidence" value="ECO:0007669"/>
    <property type="project" value="UniProtKB-KW"/>
</dbReference>
<dbReference type="CDD" id="cd20736">
    <property type="entry name" value="PoNe_Nuclease"/>
    <property type="match status" value="1"/>
</dbReference>
<keyword evidence="3" id="KW-0255">Endonuclease</keyword>
<name>A0A4R7KTV6_9CLOT</name>
<dbReference type="PANTHER" id="PTHR34039:SF1">
    <property type="entry name" value="UPF0102 PROTEIN YRAN"/>
    <property type="match status" value="1"/>
</dbReference>
<dbReference type="OrthoDB" id="9802516at2"/>
<accession>A0A4R7KTV6</accession>
<proteinExistence type="inferred from homology"/>
<gene>
    <name evidence="3" type="ORF">EDD71_10677</name>
</gene>
<dbReference type="Gene3D" id="3.40.1350.10">
    <property type="match status" value="1"/>
</dbReference>
<evidence type="ECO:0000256" key="2">
    <source>
        <dbReference type="HAMAP-Rule" id="MF_00048"/>
    </source>
</evidence>
<dbReference type="InterPro" id="IPR003509">
    <property type="entry name" value="UPF0102_YraN-like"/>
</dbReference>
<dbReference type="Pfam" id="PF02021">
    <property type="entry name" value="UPF0102"/>
    <property type="match status" value="1"/>
</dbReference>
<dbReference type="InterPro" id="IPR011335">
    <property type="entry name" value="Restrct_endonuc-II-like"/>
</dbReference>
<keyword evidence="3" id="KW-0378">Hydrolase</keyword>
<dbReference type="AlphaFoldDB" id="A0A4R7KTV6"/>
<dbReference type="GO" id="GO:0003676">
    <property type="term" value="F:nucleic acid binding"/>
    <property type="evidence" value="ECO:0007669"/>
    <property type="project" value="InterPro"/>
</dbReference>
<keyword evidence="3" id="KW-0540">Nuclease</keyword>
<dbReference type="SUPFAM" id="SSF52980">
    <property type="entry name" value="Restriction endonuclease-like"/>
    <property type="match status" value="1"/>
</dbReference>
<dbReference type="NCBIfam" id="TIGR00252">
    <property type="entry name" value="YraN family protein"/>
    <property type="match status" value="1"/>
</dbReference>
<comment type="caution">
    <text evidence="3">The sequence shown here is derived from an EMBL/GenBank/DDBJ whole genome shotgun (WGS) entry which is preliminary data.</text>
</comment>
<dbReference type="EMBL" id="SOAZ01000006">
    <property type="protein sequence ID" value="TDT61593.1"/>
    <property type="molecule type" value="Genomic_DNA"/>
</dbReference>
<comment type="similarity">
    <text evidence="1 2">Belongs to the UPF0102 family.</text>
</comment>
<dbReference type="NCBIfam" id="NF009154">
    <property type="entry name" value="PRK12497.3-3"/>
    <property type="match status" value="1"/>
</dbReference>
<dbReference type="HAMAP" id="MF_00048">
    <property type="entry name" value="UPF0102"/>
    <property type="match status" value="1"/>
</dbReference>
<dbReference type="NCBIfam" id="NF009150">
    <property type="entry name" value="PRK12497.1-3"/>
    <property type="match status" value="1"/>
</dbReference>
<keyword evidence="4" id="KW-1185">Reference proteome</keyword>
<dbReference type="InterPro" id="IPR011856">
    <property type="entry name" value="tRNA_endonuc-like_dom_sf"/>
</dbReference>
<dbReference type="RefSeq" id="WP_133627703.1">
    <property type="nucleotide sequence ID" value="NZ_SOAZ01000006.1"/>
</dbReference>
<organism evidence="3 4">
    <name type="scientific">Fonticella tunisiensis</name>
    <dbReference type="NCBI Taxonomy" id="1096341"/>
    <lineage>
        <taxon>Bacteria</taxon>
        <taxon>Bacillati</taxon>
        <taxon>Bacillota</taxon>
        <taxon>Clostridia</taxon>
        <taxon>Eubacteriales</taxon>
        <taxon>Clostridiaceae</taxon>
        <taxon>Fonticella</taxon>
    </lineage>
</organism>
<protein>
    <recommendedName>
        <fullName evidence="2">UPF0102 protein EDD71_10677</fullName>
    </recommendedName>
</protein>
<evidence type="ECO:0000313" key="3">
    <source>
        <dbReference type="EMBL" id="TDT61593.1"/>
    </source>
</evidence>
<evidence type="ECO:0000256" key="1">
    <source>
        <dbReference type="ARBA" id="ARBA00006738"/>
    </source>
</evidence>
<dbReference type="Proteomes" id="UP000295325">
    <property type="component" value="Unassembled WGS sequence"/>
</dbReference>